<feature type="compositionally biased region" description="Basic and acidic residues" evidence="1">
    <location>
        <begin position="117"/>
        <end position="126"/>
    </location>
</feature>
<name>A0A194W4U0_CYTMA</name>
<evidence type="ECO:0000313" key="2">
    <source>
        <dbReference type="EMBL" id="KUI71541.1"/>
    </source>
</evidence>
<dbReference type="OrthoDB" id="5154006at2759"/>
<accession>A0A194W4U0</accession>
<gene>
    <name evidence="2" type="ORF">VM1G_07151</name>
</gene>
<evidence type="ECO:0000256" key="1">
    <source>
        <dbReference type="SAM" id="MobiDB-lite"/>
    </source>
</evidence>
<dbReference type="SMR" id="A0A194W4U0"/>
<dbReference type="EMBL" id="CM003104">
    <property type="protein sequence ID" value="KUI71541.1"/>
    <property type="molecule type" value="Genomic_DNA"/>
</dbReference>
<feature type="compositionally biased region" description="Polar residues" evidence="1">
    <location>
        <begin position="178"/>
        <end position="197"/>
    </location>
</feature>
<proteinExistence type="predicted"/>
<reference evidence="2" key="1">
    <citation type="submission" date="2014-12" db="EMBL/GenBank/DDBJ databases">
        <title>Genome Sequence of Valsa Canker Pathogens Uncovers a Specific Adaption of Colonization on Woody Bark.</title>
        <authorList>
            <person name="Yin Z."/>
            <person name="Liu H."/>
            <person name="Gao X."/>
            <person name="Li Z."/>
            <person name="Song N."/>
            <person name="Ke X."/>
            <person name="Dai Q."/>
            <person name="Wu Y."/>
            <person name="Sun Y."/>
            <person name="Xu J.-R."/>
            <person name="Kang Z.K."/>
            <person name="Wang L."/>
            <person name="Huang L."/>
        </authorList>
    </citation>
    <scope>NUCLEOTIDE SEQUENCE [LARGE SCALE GENOMIC DNA]</scope>
    <source>
        <strain evidence="2">03-8</strain>
    </source>
</reference>
<feature type="region of interest" description="Disordered" evidence="1">
    <location>
        <begin position="152"/>
        <end position="203"/>
    </location>
</feature>
<evidence type="ECO:0000313" key="3">
    <source>
        <dbReference type="Proteomes" id="UP000078559"/>
    </source>
</evidence>
<feature type="region of interest" description="Disordered" evidence="1">
    <location>
        <begin position="266"/>
        <end position="408"/>
    </location>
</feature>
<protein>
    <recommendedName>
        <fullName evidence="4">Myb-like domain-containing protein</fullName>
    </recommendedName>
</protein>
<feature type="compositionally biased region" description="Low complexity" evidence="1">
    <location>
        <begin position="270"/>
        <end position="300"/>
    </location>
</feature>
<sequence>MSSRNLSIKGNTKGERVAVSDCKLEPLNLLLPGNAPILVPKHKIWPGQKKKETVRVDIPLPAEDYYDAEEEDELEERPAAEVKCKKLTHAAKAKPETKKKEKKRKRKGQEACEEDTEKLTKAEIEENKYKKLTQEIKENKAYIMKLEAKHEALKAGSKARNKAKSNNDTDTETGTRKAITTTDDAAQTSDGETSSAELSDDSKKVRDMLMRLRIKAAGTDDQNKFTPSEDAQILARKEAGESFRTIAGYMKRPKKQISQRYGELVQAGKTAETAAAEGNGEGATATDAATAGETTDAATTDGEDSAQVAEGDFGGLFDLGGLTTALEAVATEQAEAEDEDKEPEKEEKKSKKKEDPPAETSDGSKQKGKNQADKPSPADASKGSKKTQPRISTPAGVGGESGYESGSEAVPESAGTLLYINQYARHLLRNKDKIPEADGMFDEDDCVLLALAESHHKHGRWEQIQARFANLSGRMVPIDVLKYKLGEGEKPEGY</sequence>
<dbReference type="AlphaFoldDB" id="A0A194W4U0"/>
<dbReference type="Proteomes" id="UP000078559">
    <property type="component" value="Chromosome 7"/>
</dbReference>
<feature type="compositionally biased region" description="Basic and acidic residues" evidence="1">
    <location>
        <begin position="342"/>
        <end position="356"/>
    </location>
</feature>
<organism evidence="2 3">
    <name type="scientific">Cytospora mali</name>
    <name type="common">Apple Valsa canker fungus</name>
    <name type="synonym">Valsa mali</name>
    <dbReference type="NCBI Taxonomy" id="578113"/>
    <lineage>
        <taxon>Eukaryota</taxon>
        <taxon>Fungi</taxon>
        <taxon>Dikarya</taxon>
        <taxon>Ascomycota</taxon>
        <taxon>Pezizomycotina</taxon>
        <taxon>Sordariomycetes</taxon>
        <taxon>Sordariomycetidae</taxon>
        <taxon>Diaporthales</taxon>
        <taxon>Cytosporaceae</taxon>
        <taxon>Cytospora</taxon>
    </lineage>
</organism>
<feature type="region of interest" description="Disordered" evidence="1">
    <location>
        <begin position="69"/>
        <end position="126"/>
    </location>
</feature>
<evidence type="ECO:0008006" key="4">
    <source>
        <dbReference type="Google" id="ProtNLM"/>
    </source>
</evidence>
<keyword evidence="3" id="KW-1185">Reference proteome</keyword>